<dbReference type="CDD" id="cd04301">
    <property type="entry name" value="NAT_SF"/>
    <property type="match status" value="1"/>
</dbReference>
<name>A0A838CRC5_9BACI</name>
<dbReference type="SUPFAM" id="SSF55729">
    <property type="entry name" value="Acyl-CoA N-acyltransferases (Nat)"/>
    <property type="match status" value="1"/>
</dbReference>
<comment type="caution">
    <text evidence="2">The sequence shown here is derived from an EMBL/GenBank/DDBJ whole genome shotgun (WGS) entry which is preliminary data.</text>
</comment>
<evidence type="ECO:0000313" key="2">
    <source>
        <dbReference type="EMBL" id="MBA2174627.1"/>
    </source>
</evidence>
<sequence length="164" mass="18436">MREAEVKDAPALARLMNDLEKESNFLLFEPNERQMSAKQAEQMIQNFNSKENSTVWLAFDEGRVIGHVTCIGGGVKRNAHCAKVVAGIQRDQQGKGIASSLLERVKEWAVHSGIHRLELSVMVHNEAAFHVYKKAGFEVEGRLKHSLCVDGNWIDEYMMALLLS</sequence>
<keyword evidence="3" id="KW-1185">Reference proteome</keyword>
<dbReference type="PANTHER" id="PTHR43415:SF3">
    <property type="entry name" value="GNAT-FAMILY ACETYLTRANSFERASE"/>
    <property type="match status" value="1"/>
</dbReference>
<dbReference type="PROSITE" id="PS51186">
    <property type="entry name" value="GNAT"/>
    <property type="match status" value="1"/>
</dbReference>
<dbReference type="InterPro" id="IPR016181">
    <property type="entry name" value="Acyl_CoA_acyltransferase"/>
</dbReference>
<feature type="domain" description="N-acetyltransferase" evidence="1">
    <location>
        <begin position="1"/>
        <end position="164"/>
    </location>
</feature>
<dbReference type="Proteomes" id="UP000571017">
    <property type="component" value="Unassembled WGS sequence"/>
</dbReference>
<reference evidence="2 3" key="1">
    <citation type="journal article" date="2004" name="Extremophiles">
        <title>Halobacillus locisalis sp. nov., a halophilic bacterium isolated from a marine solar saltern of the Yellow Sea in Korea.</title>
        <authorList>
            <person name="Yoon J.H."/>
            <person name="Kang K.H."/>
            <person name="Oh T.K."/>
            <person name="Park Y.H."/>
        </authorList>
    </citation>
    <scope>NUCLEOTIDE SEQUENCE [LARGE SCALE GENOMIC DNA]</scope>
    <source>
        <strain evidence="2 3">KCTC 3788</strain>
    </source>
</reference>
<evidence type="ECO:0000259" key="1">
    <source>
        <dbReference type="PROSITE" id="PS51186"/>
    </source>
</evidence>
<dbReference type="AlphaFoldDB" id="A0A838CRC5"/>
<accession>A0A838CRC5</accession>
<dbReference type="RefSeq" id="WP_181471613.1">
    <property type="nucleotide sequence ID" value="NZ_JACEFG010000001.1"/>
</dbReference>
<dbReference type="PANTHER" id="PTHR43415">
    <property type="entry name" value="SPERMIDINE N(1)-ACETYLTRANSFERASE"/>
    <property type="match status" value="1"/>
</dbReference>
<keyword evidence="2" id="KW-0808">Transferase</keyword>
<proteinExistence type="predicted"/>
<dbReference type="Pfam" id="PF00583">
    <property type="entry name" value="Acetyltransf_1"/>
    <property type="match status" value="1"/>
</dbReference>
<dbReference type="InterPro" id="IPR000182">
    <property type="entry name" value="GNAT_dom"/>
</dbReference>
<dbReference type="Gene3D" id="3.40.630.30">
    <property type="match status" value="1"/>
</dbReference>
<gene>
    <name evidence="2" type="ORF">H0266_06850</name>
</gene>
<evidence type="ECO:0000313" key="3">
    <source>
        <dbReference type="Proteomes" id="UP000571017"/>
    </source>
</evidence>
<protein>
    <submittedName>
        <fullName evidence="2">GNAT family N-acetyltransferase</fullName>
    </submittedName>
</protein>
<dbReference type="EMBL" id="JACEFG010000001">
    <property type="protein sequence ID" value="MBA2174627.1"/>
    <property type="molecule type" value="Genomic_DNA"/>
</dbReference>
<organism evidence="2 3">
    <name type="scientific">Halobacillus locisalis</name>
    <dbReference type="NCBI Taxonomy" id="220753"/>
    <lineage>
        <taxon>Bacteria</taxon>
        <taxon>Bacillati</taxon>
        <taxon>Bacillota</taxon>
        <taxon>Bacilli</taxon>
        <taxon>Bacillales</taxon>
        <taxon>Bacillaceae</taxon>
        <taxon>Halobacillus</taxon>
    </lineage>
</organism>
<dbReference type="GO" id="GO:0016747">
    <property type="term" value="F:acyltransferase activity, transferring groups other than amino-acyl groups"/>
    <property type="evidence" value="ECO:0007669"/>
    <property type="project" value="InterPro"/>
</dbReference>